<dbReference type="InterPro" id="IPR011009">
    <property type="entry name" value="Kinase-like_dom_sf"/>
</dbReference>
<dbReference type="PANTHER" id="PTHR38248:SF2">
    <property type="entry name" value="FUNK1 11"/>
    <property type="match status" value="1"/>
</dbReference>
<feature type="compositionally biased region" description="Low complexity" evidence="1">
    <location>
        <begin position="55"/>
        <end position="68"/>
    </location>
</feature>
<dbReference type="Gene3D" id="1.10.510.10">
    <property type="entry name" value="Transferase(Phosphotransferase) domain 1"/>
    <property type="match status" value="1"/>
</dbReference>
<dbReference type="PROSITE" id="PS50011">
    <property type="entry name" value="PROTEIN_KINASE_DOM"/>
    <property type="match status" value="1"/>
</dbReference>
<feature type="region of interest" description="Disordered" evidence="1">
    <location>
        <begin position="1"/>
        <end position="69"/>
    </location>
</feature>
<dbReference type="GO" id="GO:0005524">
    <property type="term" value="F:ATP binding"/>
    <property type="evidence" value="ECO:0007669"/>
    <property type="project" value="InterPro"/>
</dbReference>
<organism evidence="3 4">
    <name type="scientific">Dendrothele bispora (strain CBS 962.96)</name>
    <dbReference type="NCBI Taxonomy" id="1314807"/>
    <lineage>
        <taxon>Eukaryota</taxon>
        <taxon>Fungi</taxon>
        <taxon>Dikarya</taxon>
        <taxon>Basidiomycota</taxon>
        <taxon>Agaricomycotina</taxon>
        <taxon>Agaricomycetes</taxon>
        <taxon>Agaricomycetidae</taxon>
        <taxon>Agaricales</taxon>
        <taxon>Agaricales incertae sedis</taxon>
        <taxon>Dendrothele</taxon>
    </lineage>
</organism>
<dbReference type="Proteomes" id="UP000297245">
    <property type="component" value="Unassembled WGS sequence"/>
</dbReference>
<protein>
    <recommendedName>
        <fullName evidence="2">Protein kinase domain-containing protein</fullName>
    </recommendedName>
</protein>
<evidence type="ECO:0000256" key="1">
    <source>
        <dbReference type="SAM" id="MobiDB-lite"/>
    </source>
</evidence>
<dbReference type="AlphaFoldDB" id="A0A4S8MCJ7"/>
<dbReference type="EMBL" id="ML179106">
    <property type="protein sequence ID" value="THV00268.1"/>
    <property type="molecule type" value="Genomic_DNA"/>
</dbReference>
<evidence type="ECO:0000259" key="2">
    <source>
        <dbReference type="PROSITE" id="PS50011"/>
    </source>
</evidence>
<dbReference type="PANTHER" id="PTHR38248">
    <property type="entry name" value="FUNK1 6"/>
    <property type="match status" value="1"/>
</dbReference>
<evidence type="ECO:0000313" key="3">
    <source>
        <dbReference type="EMBL" id="THV00268.1"/>
    </source>
</evidence>
<feature type="non-terminal residue" evidence="3">
    <location>
        <position position="514"/>
    </location>
</feature>
<sequence length="514" mass="57909">MSSGPQTRSRAKMLNAVKPSGSGTVAGSAANLKRPRDDDTTSANKKMRSSRSNIASASGATAPTAAPSLDAENRLEEARLAEVSPNKLREKIQLQMAGYALEMLSCALFRSHTIGMLVDTQEVQLGYYDHSCILLSAPFSIDTDEIHFLETLYHLRALSLSGRGVVSRLKLPPKGDPDDLVSPGLKLTTTLYADAQEDLKSTTFYAGTEIDFGSQLLILGDILYRARSIDGRGTIVIEAAPDNQAEAWLYAAKFSFSPATRHSEASLILSALRTSKQRPEWSWVENNLPNLKFWEDVELTGNEEDFPHERVKAFLDEHCPDFGYKERVLRILVQDKLEPLTSLREQVQYARVFCDVLQAHRWLYDHCRILHRDISMNNIMVRKVDGEIFGVLNDLDLASRATKEMSATSKHRTGTRPFMAYELLNPKKVVSHLYRHDLESFFYVMLCLCCRYNLDGTRAGKEYDEWFTRSALDVKRSKTDMFTQLEAFEPPVTPDFSAFEPLLVRIHGLIKEAL</sequence>
<dbReference type="SUPFAM" id="SSF56112">
    <property type="entry name" value="Protein kinase-like (PK-like)"/>
    <property type="match status" value="1"/>
</dbReference>
<dbReference type="InterPro" id="IPR000719">
    <property type="entry name" value="Prot_kinase_dom"/>
</dbReference>
<gene>
    <name evidence="3" type="ORF">K435DRAFT_776628</name>
</gene>
<proteinExistence type="predicted"/>
<dbReference type="InterPro" id="IPR008266">
    <property type="entry name" value="Tyr_kinase_AS"/>
</dbReference>
<dbReference type="InterPro" id="IPR040976">
    <property type="entry name" value="Pkinase_fungal"/>
</dbReference>
<evidence type="ECO:0000313" key="4">
    <source>
        <dbReference type="Proteomes" id="UP000297245"/>
    </source>
</evidence>
<dbReference type="GO" id="GO:0004672">
    <property type="term" value="F:protein kinase activity"/>
    <property type="evidence" value="ECO:0007669"/>
    <property type="project" value="InterPro"/>
</dbReference>
<keyword evidence="4" id="KW-1185">Reference proteome</keyword>
<reference evidence="3 4" key="1">
    <citation type="journal article" date="2019" name="Nat. Ecol. Evol.">
        <title>Megaphylogeny resolves global patterns of mushroom evolution.</title>
        <authorList>
            <person name="Varga T."/>
            <person name="Krizsan K."/>
            <person name="Foldi C."/>
            <person name="Dima B."/>
            <person name="Sanchez-Garcia M."/>
            <person name="Sanchez-Ramirez S."/>
            <person name="Szollosi G.J."/>
            <person name="Szarkandi J.G."/>
            <person name="Papp V."/>
            <person name="Albert L."/>
            <person name="Andreopoulos W."/>
            <person name="Angelini C."/>
            <person name="Antonin V."/>
            <person name="Barry K.W."/>
            <person name="Bougher N.L."/>
            <person name="Buchanan P."/>
            <person name="Buyck B."/>
            <person name="Bense V."/>
            <person name="Catcheside P."/>
            <person name="Chovatia M."/>
            <person name="Cooper J."/>
            <person name="Damon W."/>
            <person name="Desjardin D."/>
            <person name="Finy P."/>
            <person name="Geml J."/>
            <person name="Haridas S."/>
            <person name="Hughes K."/>
            <person name="Justo A."/>
            <person name="Karasinski D."/>
            <person name="Kautmanova I."/>
            <person name="Kiss B."/>
            <person name="Kocsube S."/>
            <person name="Kotiranta H."/>
            <person name="LaButti K.M."/>
            <person name="Lechner B.E."/>
            <person name="Liimatainen K."/>
            <person name="Lipzen A."/>
            <person name="Lukacs Z."/>
            <person name="Mihaltcheva S."/>
            <person name="Morgado L.N."/>
            <person name="Niskanen T."/>
            <person name="Noordeloos M.E."/>
            <person name="Ohm R.A."/>
            <person name="Ortiz-Santana B."/>
            <person name="Ovrebo C."/>
            <person name="Racz N."/>
            <person name="Riley R."/>
            <person name="Savchenko A."/>
            <person name="Shiryaev A."/>
            <person name="Soop K."/>
            <person name="Spirin V."/>
            <person name="Szebenyi C."/>
            <person name="Tomsovsky M."/>
            <person name="Tulloss R.E."/>
            <person name="Uehling J."/>
            <person name="Grigoriev I.V."/>
            <person name="Vagvolgyi C."/>
            <person name="Papp T."/>
            <person name="Martin F.M."/>
            <person name="Miettinen O."/>
            <person name="Hibbett D.S."/>
            <person name="Nagy L.G."/>
        </authorList>
    </citation>
    <scope>NUCLEOTIDE SEQUENCE [LARGE SCALE GENOMIC DNA]</scope>
    <source>
        <strain evidence="3 4">CBS 962.96</strain>
    </source>
</reference>
<dbReference type="PROSITE" id="PS00109">
    <property type="entry name" value="PROTEIN_KINASE_TYR"/>
    <property type="match status" value="1"/>
</dbReference>
<accession>A0A4S8MCJ7</accession>
<name>A0A4S8MCJ7_DENBC</name>
<dbReference type="OrthoDB" id="5569250at2759"/>
<feature type="domain" description="Protein kinase" evidence="2">
    <location>
        <begin position="224"/>
        <end position="514"/>
    </location>
</feature>
<dbReference type="Pfam" id="PF17667">
    <property type="entry name" value="Pkinase_fungal"/>
    <property type="match status" value="2"/>
</dbReference>